<feature type="non-terminal residue" evidence="1">
    <location>
        <position position="51"/>
    </location>
</feature>
<gene>
    <name evidence="1" type="ORF">NDU88_001888</name>
</gene>
<reference evidence="1" key="1">
    <citation type="journal article" date="2022" name="bioRxiv">
        <title>Sequencing and chromosome-scale assembly of the giantPleurodeles waltlgenome.</title>
        <authorList>
            <person name="Brown T."/>
            <person name="Elewa A."/>
            <person name="Iarovenko S."/>
            <person name="Subramanian E."/>
            <person name="Araus A.J."/>
            <person name="Petzold A."/>
            <person name="Susuki M."/>
            <person name="Suzuki K.-i.T."/>
            <person name="Hayashi T."/>
            <person name="Toyoda A."/>
            <person name="Oliveira C."/>
            <person name="Osipova E."/>
            <person name="Leigh N.D."/>
            <person name="Simon A."/>
            <person name="Yun M.H."/>
        </authorList>
    </citation>
    <scope>NUCLEOTIDE SEQUENCE</scope>
    <source>
        <strain evidence="1">20211129_DDA</strain>
        <tissue evidence="1">Liver</tissue>
    </source>
</reference>
<proteinExistence type="predicted"/>
<dbReference type="Proteomes" id="UP001066276">
    <property type="component" value="Chromosome 11"/>
</dbReference>
<dbReference type="EMBL" id="JANPWB010000015">
    <property type="protein sequence ID" value="KAJ1088733.1"/>
    <property type="molecule type" value="Genomic_DNA"/>
</dbReference>
<evidence type="ECO:0000313" key="2">
    <source>
        <dbReference type="Proteomes" id="UP001066276"/>
    </source>
</evidence>
<protein>
    <submittedName>
        <fullName evidence="1">Uncharacterized protein</fullName>
    </submittedName>
</protein>
<keyword evidence="2" id="KW-1185">Reference proteome</keyword>
<comment type="caution">
    <text evidence="1">The sequence shown here is derived from an EMBL/GenBank/DDBJ whole genome shotgun (WGS) entry which is preliminary data.</text>
</comment>
<name>A0AAV7LCC3_PLEWA</name>
<organism evidence="1 2">
    <name type="scientific">Pleurodeles waltl</name>
    <name type="common">Iberian ribbed newt</name>
    <dbReference type="NCBI Taxonomy" id="8319"/>
    <lineage>
        <taxon>Eukaryota</taxon>
        <taxon>Metazoa</taxon>
        <taxon>Chordata</taxon>
        <taxon>Craniata</taxon>
        <taxon>Vertebrata</taxon>
        <taxon>Euteleostomi</taxon>
        <taxon>Amphibia</taxon>
        <taxon>Batrachia</taxon>
        <taxon>Caudata</taxon>
        <taxon>Salamandroidea</taxon>
        <taxon>Salamandridae</taxon>
        <taxon>Pleurodelinae</taxon>
        <taxon>Pleurodeles</taxon>
    </lineage>
</organism>
<sequence length="51" mass="5695">NRMFTLCLIKLKFQIYEFYYYSIHMLLIGCPAMSSSSGLSGNNIVAASTPV</sequence>
<evidence type="ECO:0000313" key="1">
    <source>
        <dbReference type="EMBL" id="KAJ1088733.1"/>
    </source>
</evidence>
<dbReference type="AlphaFoldDB" id="A0AAV7LCC3"/>
<feature type="non-terminal residue" evidence="1">
    <location>
        <position position="1"/>
    </location>
</feature>
<accession>A0AAV7LCC3</accession>